<reference evidence="1" key="1">
    <citation type="submission" date="2019-05" db="EMBL/GenBank/DDBJ databases">
        <title>Methanoculleus sp. FWC-SCC1, a methanogenic archaeon isolated from deep marine cold seep.</title>
        <authorList>
            <person name="Chen Y.-W."/>
            <person name="Chen S.-C."/>
            <person name="Teng N.-H."/>
            <person name="Lai M.-C."/>
        </authorList>
    </citation>
    <scope>NUCLEOTIDE SEQUENCE</scope>
    <source>
        <strain evidence="1">FWC-SCC1</strain>
    </source>
</reference>
<keyword evidence="2" id="KW-1185">Reference proteome</keyword>
<dbReference type="RefSeq" id="WP_301664351.1">
    <property type="nucleotide sequence ID" value="NZ_VCYH01000006.1"/>
</dbReference>
<gene>
    <name evidence="1" type="ORF">FGU65_09945</name>
</gene>
<sequence length="230" mass="25045">MAAALRWERCVHIHLTVSMDIHGLIDEIIRQSTYLGNFTLDELLHYSAGQNFGGFGISERGDTTFMLAIVGGEPEGALFVDAKGSLFGDKAIYQLEGSEEFRLYKAAPLIIDALVSRCRVYDRSHIKQGGLADIPTIATGTKQRIGVLCLTVVDRQNPVAGVHVSIRKGKLVLATDVTTSSGRACFKLLNGRYICVISGKSGDFSRFVVDFSDAKHESIVDIGGTLYESK</sequence>
<proteinExistence type="predicted"/>
<dbReference type="EMBL" id="VCYH01000006">
    <property type="protein sequence ID" value="MDN7025206.1"/>
    <property type="molecule type" value="Genomic_DNA"/>
</dbReference>
<dbReference type="Proteomes" id="UP001168338">
    <property type="component" value="Unassembled WGS sequence"/>
</dbReference>
<protein>
    <submittedName>
        <fullName evidence="1">Uncharacterized protein</fullName>
    </submittedName>
</protein>
<evidence type="ECO:0000313" key="2">
    <source>
        <dbReference type="Proteomes" id="UP001168338"/>
    </source>
</evidence>
<name>A0ABT8MBA3_9EURY</name>
<accession>A0ABT8MBA3</accession>
<comment type="caution">
    <text evidence="1">The sequence shown here is derived from an EMBL/GenBank/DDBJ whole genome shotgun (WGS) entry which is preliminary data.</text>
</comment>
<organism evidence="1 2">
    <name type="scientific">Methanoculleus frigidifontis</name>
    <dbReference type="NCBI Taxonomy" id="2584085"/>
    <lineage>
        <taxon>Archaea</taxon>
        <taxon>Methanobacteriati</taxon>
        <taxon>Methanobacteriota</taxon>
        <taxon>Stenosarchaea group</taxon>
        <taxon>Methanomicrobia</taxon>
        <taxon>Methanomicrobiales</taxon>
        <taxon>Methanomicrobiaceae</taxon>
        <taxon>Methanoculleus</taxon>
    </lineage>
</organism>
<evidence type="ECO:0000313" key="1">
    <source>
        <dbReference type="EMBL" id="MDN7025206.1"/>
    </source>
</evidence>